<keyword evidence="2" id="KW-1003">Cell membrane</keyword>
<organism evidence="8 9">
    <name type="scientific">Mycobacterium asiaticum</name>
    <dbReference type="NCBI Taxonomy" id="1790"/>
    <lineage>
        <taxon>Bacteria</taxon>
        <taxon>Bacillati</taxon>
        <taxon>Actinomycetota</taxon>
        <taxon>Actinomycetes</taxon>
        <taxon>Mycobacteriales</taxon>
        <taxon>Mycobacteriaceae</taxon>
        <taxon>Mycobacterium</taxon>
    </lineage>
</organism>
<keyword evidence="4 6" id="KW-1133">Transmembrane helix</keyword>
<proteinExistence type="predicted"/>
<dbReference type="PANTHER" id="PTHR36115:SF6">
    <property type="entry name" value="PROLINE-RICH ANTIGEN HOMOLOG"/>
    <property type="match status" value="1"/>
</dbReference>
<dbReference type="RefSeq" id="WP_065122391.1">
    <property type="nucleotide sequence ID" value="NZ_LZKQ01000230.1"/>
</dbReference>
<evidence type="ECO:0000256" key="4">
    <source>
        <dbReference type="ARBA" id="ARBA00022989"/>
    </source>
</evidence>
<dbReference type="Proteomes" id="UP000093795">
    <property type="component" value="Unassembled WGS sequence"/>
</dbReference>
<comment type="caution">
    <text evidence="8">The sequence shown here is derived from an EMBL/GenBank/DDBJ whole genome shotgun (WGS) entry which is preliminary data.</text>
</comment>
<keyword evidence="5 6" id="KW-0472">Membrane</keyword>
<feature type="transmembrane region" description="Helical" evidence="6">
    <location>
        <begin position="29"/>
        <end position="53"/>
    </location>
</feature>
<sequence length="325" mass="35931">MTVVVEDIPTTDTAQDLPEKAAAPWRLRAAAFGVDVLPGLAVIATLTLTSFALPARSPWWWACVSVLAAVVLLVLVNRLLLPTITGWSLGRALFGIAVVRRDGTQIGPWRLLVREFAHLIDTAALLIGWLWPLWDSERRTFADILTRTEVLRVVPHERPAKVRQWTAVTLLVAATLCLDATGIGYQAVYAEAQAGDRSRAEISTQGPKLVAQMLTYDPATLHEDFARALALTTERYRPELAAQQRTVEKGHPVINEYWVSASSVLSATADRATMLLFMQGRRGAGNDVRYITASVRVKFAKDSQQHWRVDDLTVLAKPKPPENPK</sequence>
<dbReference type="Pfam" id="PF06271">
    <property type="entry name" value="RDD"/>
    <property type="match status" value="1"/>
</dbReference>
<dbReference type="eggNOG" id="COG1714">
    <property type="taxonomic scope" value="Bacteria"/>
</dbReference>
<dbReference type="InterPro" id="IPR010432">
    <property type="entry name" value="RDD"/>
</dbReference>
<keyword evidence="3 6" id="KW-0812">Transmembrane</keyword>
<reference evidence="8 9" key="1">
    <citation type="submission" date="2016-06" db="EMBL/GenBank/DDBJ databases">
        <authorList>
            <person name="Kjaerup R.B."/>
            <person name="Dalgaard T.S."/>
            <person name="Juul-Madsen H.R."/>
        </authorList>
    </citation>
    <scope>NUCLEOTIDE SEQUENCE [LARGE SCALE GENOMIC DNA]</scope>
    <source>
        <strain evidence="8 9">1081914.2</strain>
    </source>
</reference>
<dbReference type="STRING" id="1790.A5645_00915"/>
<evidence type="ECO:0000256" key="6">
    <source>
        <dbReference type="SAM" id="Phobius"/>
    </source>
</evidence>
<comment type="subcellular location">
    <subcellularLocation>
        <location evidence="1">Cell membrane</location>
        <topology evidence="1">Multi-pass membrane protein</topology>
    </subcellularLocation>
</comment>
<dbReference type="EMBL" id="LZKQ01000230">
    <property type="protein sequence ID" value="OBI79307.1"/>
    <property type="molecule type" value="Genomic_DNA"/>
</dbReference>
<feature type="domain" description="RDD" evidence="7">
    <location>
        <begin position="23"/>
        <end position="146"/>
    </location>
</feature>
<evidence type="ECO:0000256" key="2">
    <source>
        <dbReference type="ARBA" id="ARBA00022475"/>
    </source>
</evidence>
<dbReference type="OrthoDB" id="9793824at2"/>
<evidence type="ECO:0000256" key="1">
    <source>
        <dbReference type="ARBA" id="ARBA00004651"/>
    </source>
</evidence>
<gene>
    <name evidence="8" type="ORF">A9X01_26425</name>
</gene>
<evidence type="ECO:0000313" key="8">
    <source>
        <dbReference type="EMBL" id="OBI79307.1"/>
    </source>
</evidence>
<evidence type="ECO:0000259" key="7">
    <source>
        <dbReference type="Pfam" id="PF06271"/>
    </source>
</evidence>
<name>A0A1A3BYZ3_MYCAS</name>
<protein>
    <recommendedName>
        <fullName evidence="7">RDD domain-containing protein</fullName>
    </recommendedName>
</protein>
<evidence type="ECO:0000256" key="5">
    <source>
        <dbReference type="ARBA" id="ARBA00023136"/>
    </source>
</evidence>
<evidence type="ECO:0000256" key="3">
    <source>
        <dbReference type="ARBA" id="ARBA00022692"/>
    </source>
</evidence>
<dbReference type="PANTHER" id="PTHR36115">
    <property type="entry name" value="PROLINE-RICH ANTIGEN HOMOLOG-RELATED"/>
    <property type="match status" value="1"/>
</dbReference>
<accession>A0A1A3BYZ3</accession>
<dbReference type="AlphaFoldDB" id="A0A1A3BYZ3"/>
<evidence type="ECO:0000313" key="9">
    <source>
        <dbReference type="Proteomes" id="UP000093795"/>
    </source>
</evidence>
<dbReference type="GO" id="GO:0005886">
    <property type="term" value="C:plasma membrane"/>
    <property type="evidence" value="ECO:0007669"/>
    <property type="project" value="UniProtKB-SubCell"/>
</dbReference>
<dbReference type="InterPro" id="IPR051791">
    <property type="entry name" value="Pra-immunoreactive"/>
</dbReference>
<feature type="transmembrane region" description="Helical" evidence="6">
    <location>
        <begin position="59"/>
        <end position="81"/>
    </location>
</feature>